<dbReference type="PANTHER" id="PTHR10071">
    <property type="entry name" value="TRANSCRIPTION FACTOR GATA FAMILY MEMBER"/>
    <property type="match status" value="1"/>
</dbReference>
<dbReference type="PROSITE" id="PS00344">
    <property type="entry name" value="GATA_ZN_FINGER_1"/>
    <property type="match status" value="2"/>
</dbReference>
<name>A0A9P0MSP1_NEZVI</name>
<dbReference type="GO" id="GO:0000978">
    <property type="term" value="F:RNA polymerase II cis-regulatory region sequence-specific DNA binding"/>
    <property type="evidence" value="ECO:0007669"/>
    <property type="project" value="TreeGrafter"/>
</dbReference>
<organism evidence="12 13">
    <name type="scientific">Nezara viridula</name>
    <name type="common">Southern green stink bug</name>
    <name type="synonym">Cimex viridulus</name>
    <dbReference type="NCBI Taxonomy" id="85310"/>
    <lineage>
        <taxon>Eukaryota</taxon>
        <taxon>Metazoa</taxon>
        <taxon>Ecdysozoa</taxon>
        <taxon>Arthropoda</taxon>
        <taxon>Hexapoda</taxon>
        <taxon>Insecta</taxon>
        <taxon>Pterygota</taxon>
        <taxon>Neoptera</taxon>
        <taxon>Paraneoptera</taxon>
        <taxon>Hemiptera</taxon>
        <taxon>Heteroptera</taxon>
        <taxon>Panheteroptera</taxon>
        <taxon>Pentatomomorpha</taxon>
        <taxon>Pentatomoidea</taxon>
        <taxon>Pentatomidae</taxon>
        <taxon>Pentatominae</taxon>
        <taxon>Nezara</taxon>
    </lineage>
</organism>
<dbReference type="OrthoDB" id="515401at2759"/>
<dbReference type="Gene3D" id="3.30.50.10">
    <property type="entry name" value="Erythroid Transcription Factor GATA-1, subunit A"/>
    <property type="match status" value="2"/>
</dbReference>
<evidence type="ECO:0000256" key="3">
    <source>
        <dbReference type="ARBA" id="ARBA00022771"/>
    </source>
</evidence>
<proteinExistence type="predicted"/>
<keyword evidence="2" id="KW-0479">Metal-binding</keyword>
<protein>
    <recommendedName>
        <fullName evidence="11">GATA-type domain-containing protein</fullName>
    </recommendedName>
</protein>
<keyword evidence="4" id="KW-0862">Zinc</keyword>
<accession>A0A9P0MSP1</accession>
<evidence type="ECO:0000259" key="11">
    <source>
        <dbReference type="PROSITE" id="PS50114"/>
    </source>
</evidence>
<dbReference type="Pfam" id="PF00320">
    <property type="entry name" value="GATA"/>
    <property type="match status" value="2"/>
</dbReference>
<feature type="compositionally biased region" description="Low complexity" evidence="10">
    <location>
        <begin position="377"/>
        <end position="389"/>
    </location>
</feature>
<evidence type="ECO:0000256" key="7">
    <source>
        <dbReference type="ARBA" id="ARBA00023163"/>
    </source>
</evidence>
<keyword evidence="5" id="KW-0805">Transcription regulation</keyword>
<dbReference type="AlphaFoldDB" id="A0A9P0MSP1"/>
<feature type="domain" description="GATA-type" evidence="11">
    <location>
        <begin position="257"/>
        <end position="310"/>
    </location>
</feature>
<dbReference type="InterPro" id="IPR000679">
    <property type="entry name" value="Znf_GATA"/>
</dbReference>
<evidence type="ECO:0000313" key="13">
    <source>
        <dbReference type="Proteomes" id="UP001152798"/>
    </source>
</evidence>
<evidence type="ECO:0000256" key="1">
    <source>
        <dbReference type="ARBA" id="ARBA00004123"/>
    </source>
</evidence>
<dbReference type="SUPFAM" id="SSF57716">
    <property type="entry name" value="Glucocorticoid receptor-like (DNA-binding domain)"/>
    <property type="match status" value="2"/>
</dbReference>
<keyword evidence="6" id="KW-0238">DNA-binding</keyword>
<evidence type="ECO:0000256" key="9">
    <source>
        <dbReference type="PROSITE-ProRule" id="PRU00094"/>
    </source>
</evidence>
<dbReference type="Proteomes" id="UP001152798">
    <property type="component" value="Chromosome 5"/>
</dbReference>
<dbReference type="FunFam" id="3.30.50.10:FF:000032">
    <property type="entry name" value="Transcription factor GATA-3"/>
    <property type="match status" value="1"/>
</dbReference>
<comment type="subcellular location">
    <subcellularLocation>
        <location evidence="1">Nucleus</location>
    </subcellularLocation>
</comment>
<evidence type="ECO:0000256" key="5">
    <source>
        <dbReference type="ARBA" id="ARBA00023015"/>
    </source>
</evidence>
<feature type="compositionally biased region" description="Basic and acidic residues" evidence="10">
    <location>
        <begin position="326"/>
        <end position="337"/>
    </location>
</feature>
<dbReference type="GO" id="GO:0008270">
    <property type="term" value="F:zinc ion binding"/>
    <property type="evidence" value="ECO:0007669"/>
    <property type="project" value="UniProtKB-KW"/>
</dbReference>
<dbReference type="GO" id="GO:0045165">
    <property type="term" value="P:cell fate commitment"/>
    <property type="evidence" value="ECO:0007669"/>
    <property type="project" value="TreeGrafter"/>
</dbReference>
<dbReference type="SMART" id="SM00401">
    <property type="entry name" value="ZnF_GATA"/>
    <property type="match status" value="2"/>
</dbReference>
<feature type="domain" description="GATA-type" evidence="11">
    <location>
        <begin position="200"/>
        <end position="257"/>
    </location>
</feature>
<dbReference type="CDD" id="cd00202">
    <property type="entry name" value="ZnF_GATA"/>
    <property type="match status" value="2"/>
</dbReference>
<evidence type="ECO:0000256" key="6">
    <source>
        <dbReference type="ARBA" id="ARBA00023125"/>
    </source>
</evidence>
<dbReference type="PRINTS" id="PR00619">
    <property type="entry name" value="GATAZNFINGER"/>
</dbReference>
<keyword evidence="13" id="KW-1185">Reference proteome</keyword>
<dbReference type="GO" id="GO:0000981">
    <property type="term" value="F:DNA-binding transcription factor activity, RNA polymerase II-specific"/>
    <property type="evidence" value="ECO:0007669"/>
    <property type="project" value="TreeGrafter"/>
</dbReference>
<feature type="region of interest" description="Disordered" evidence="10">
    <location>
        <begin position="375"/>
        <end position="396"/>
    </location>
</feature>
<evidence type="ECO:0000256" key="4">
    <source>
        <dbReference type="ARBA" id="ARBA00022833"/>
    </source>
</evidence>
<sequence length="396" mass="44181">MFRNKSPFQSHHFYYIRSGKDVEVPYEIVQLRPGTYDEGYSLEEATRYSPGSGRYYTTDGSVKYERDDKGEGSYVTLEPVNYPPGGAYQEPAAGYYTYKEEEDVYIKADPPLTPKNFAHFDHPVTSHPTQLSAQVTYVTGGGSRGEYVTANQPGYWSSEYVYQQPQQEIQLPPGTPYVFSSNGQATWAIDESYDPNMLSTSDIKECVNCAASVTPLWRRDGTGHHLCNACGLYSRINGVHRPPVRTHHKKVHNIGNRRNGVSCANCQTNNTTLWRRNNTGEPVCNACGLYFKLHGVNRPHTMKKEGIQTRKRKPKNPQVNLPSPKNDIKTTGEKSGSWDKCDNDLLDSGYTMAPSSIFLPSSFLTKPVGVSVSGLESVPPSVIIPPTSSQDTQRTE</sequence>
<reference evidence="12" key="1">
    <citation type="submission" date="2022-01" db="EMBL/GenBank/DDBJ databases">
        <authorList>
            <person name="King R."/>
        </authorList>
    </citation>
    <scope>NUCLEOTIDE SEQUENCE</scope>
</reference>
<keyword evidence="7" id="KW-0804">Transcription</keyword>
<dbReference type="GO" id="GO:0045944">
    <property type="term" value="P:positive regulation of transcription by RNA polymerase II"/>
    <property type="evidence" value="ECO:0007669"/>
    <property type="project" value="TreeGrafter"/>
</dbReference>
<evidence type="ECO:0000313" key="12">
    <source>
        <dbReference type="EMBL" id="CAH1403584.1"/>
    </source>
</evidence>
<dbReference type="GO" id="GO:0005634">
    <property type="term" value="C:nucleus"/>
    <property type="evidence" value="ECO:0007669"/>
    <property type="project" value="UniProtKB-SubCell"/>
</dbReference>
<dbReference type="PANTHER" id="PTHR10071:SF281">
    <property type="entry name" value="BOX A-BINDING FACTOR-RELATED"/>
    <property type="match status" value="1"/>
</dbReference>
<keyword evidence="3 9" id="KW-0863">Zinc-finger</keyword>
<evidence type="ECO:0000256" key="10">
    <source>
        <dbReference type="SAM" id="MobiDB-lite"/>
    </source>
</evidence>
<evidence type="ECO:0000256" key="2">
    <source>
        <dbReference type="ARBA" id="ARBA00022723"/>
    </source>
</evidence>
<gene>
    <name evidence="12" type="ORF">NEZAVI_LOCUS12177</name>
</gene>
<dbReference type="InterPro" id="IPR039355">
    <property type="entry name" value="Transcription_factor_GATA"/>
</dbReference>
<dbReference type="InterPro" id="IPR013088">
    <property type="entry name" value="Znf_NHR/GATA"/>
</dbReference>
<dbReference type="GO" id="GO:0000122">
    <property type="term" value="P:negative regulation of transcription by RNA polymerase II"/>
    <property type="evidence" value="ECO:0007669"/>
    <property type="project" value="TreeGrafter"/>
</dbReference>
<dbReference type="PROSITE" id="PS50114">
    <property type="entry name" value="GATA_ZN_FINGER_2"/>
    <property type="match status" value="2"/>
</dbReference>
<evidence type="ECO:0000256" key="8">
    <source>
        <dbReference type="ARBA" id="ARBA00023242"/>
    </source>
</evidence>
<feature type="region of interest" description="Disordered" evidence="10">
    <location>
        <begin position="304"/>
        <end position="337"/>
    </location>
</feature>
<keyword evidence="8" id="KW-0539">Nucleus</keyword>
<dbReference type="EMBL" id="OV725081">
    <property type="protein sequence ID" value="CAH1403584.1"/>
    <property type="molecule type" value="Genomic_DNA"/>
</dbReference>